<dbReference type="Proteomes" id="UP000262901">
    <property type="component" value="Unassembled WGS sequence"/>
</dbReference>
<reference evidence="7 9" key="2">
    <citation type="submission" date="2018-08" db="EMBL/GenBank/DDBJ databases">
        <title>Draft genome of Streptococcus sp. nov. Z1.</title>
        <authorList>
            <person name="Tian Z."/>
        </authorList>
    </citation>
    <scope>NUCLEOTIDE SEQUENCE [LARGE SCALE GENOMIC DNA]</scope>
    <source>
        <strain evidence="7">Z1</strain>
        <strain evidence="9">Z1(2018)</strain>
    </source>
</reference>
<dbReference type="PANTHER" id="PTHR44846">
    <property type="entry name" value="MANNOSYL-D-GLYCERATE TRANSPORT/METABOLISM SYSTEM REPRESSOR MNGR-RELATED"/>
    <property type="match status" value="1"/>
</dbReference>
<evidence type="ECO:0000313" key="10">
    <source>
        <dbReference type="Proteomes" id="UP000264056"/>
    </source>
</evidence>
<dbReference type="GO" id="GO:0003677">
    <property type="term" value="F:DNA binding"/>
    <property type="evidence" value="ECO:0007669"/>
    <property type="project" value="UniProtKB-KW"/>
</dbReference>
<dbReference type="EMBL" id="QVQY01000019">
    <property type="protein sequence ID" value="RFU50706.1"/>
    <property type="molecule type" value="Genomic_DNA"/>
</dbReference>
<dbReference type="Pfam" id="PF07702">
    <property type="entry name" value="UTRA"/>
    <property type="match status" value="1"/>
</dbReference>
<dbReference type="Gene3D" id="1.10.10.10">
    <property type="entry name" value="Winged helix-like DNA-binding domain superfamily/Winged helix DNA-binding domain"/>
    <property type="match status" value="1"/>
</dbReference>
<reference evidence="8" key="3">
    <citation type="submission" date="2018-08" db="EMBL/GenBank/DDBJ databases">
        <title>Streptococcus chenjunshii sp. nov., isolated from stools sample of the Tibetan antelope in the Qinghai-Tibet plateau, China.</title>
        <authorList>
            <person name="Tian Z."/>
        </authorList>
    </citation>
    <scope>NUCLEOTIDE SEQUENCE [LARGE SCALE GENOMIC DNA]</scope>
    <source>
        <strain evidence="8">Z15</strain>
    </source>
</reference>
<dbReference type="InterPro" id="IPR000524">
    <property type="entry name" value="Tscrpt_reg_HTH_GntR"/>
</dbReference>
<dbReference type="InterPro" id="IPR036388">
    <property type="entry name" value="WH-like_DNA-bd_sf"/>
</dbReference>
<reference evidence="5" key="4">
    <citation type="journal article" date="2019" name="Int. J. Syst. Evol. Microbiol.">
        <title>Streptococcus chenjunshii sp. nov. isolated from feces of Tibetan antelopes.</title>
        <authorList>
            <person name="Tian Z."/>
            <person name="Lu S."/>
            <person name="Jin D."/>
            <person name="Yang J."/>
            <person name="Pu J."/>
            <person name="Lai X.H."/>
            <person name="Bai X.N."/>
            <person name="Wu X.M."/>
            <person name="Li J."/>
            <person name="Wang S."/>
            <person name="Xu J."/>
        </authorList>
    </citation>
    <scope>NUCLEOTIDE SEQUENCE</scope>
    <source>
        <strain evidence="5">Z15</strain>
    </source>
</reference>
<protein>
    <submittedName>
        <fullName evidence="7">GntR family transcriptional regulator</fullName>
    </submittedName>
</protein>
<gene>
    <name evidence="5" type="ORF">DDV21_003180</name>
    <name evidence="6" type="ORF">DDV22_07410</name>
    <name evidence="7" type="ORF">DDV23_04590</name>
</gene>
<dbReference type="AlphaFoldDB" id="A0A372KPF3"/>
<accession>A0A372KPF3</accession>
<dbReference type="RefSeq" id="WP_116877933.1">
    <property type="nucleotide sequence ID" value="NZ_CP031733.1"/>
</dbReference>
<dbReference type="SMART" id="SM00866">
    <property type="entry name" value="UTRA"/>
    <property type="match status" value="1"/>
</dbReference>
<dbReference type="SUPFAM" id="SSF64288">
    <property type="entry name" value="Chorismate lyase-like"/>
    <property type="match status" value="1"/>
</dbReference>
<evidence type="ECO:0000256" key="2">
    <source>
        <dbReference type="ARBA" id="ARBA00023125"/>
    </source>
</evidence>
<keyword evidence="1" id="KW-0805">Transcription regulation</keyword>
<evidence type="ECO:0000313" key="8">
    <source>
        <dbReference type="Proteomes" id="UP000246115"/>
    </source>
</evidence>
<dbReference type="Proteomes" id="UP000264056">
    <property type="component" value="Unassembled WGS sequence"/>
</dbReference>
<reference evidence="6 10" key="1">
    <citation type="submission" date="2018-08" db="EMBL/GenBank/DDBJ databases">
        <title>Draft genome of Streptococcus sp .nov. Z2.</title>
        <authorList>
            <person name="Tian Z."/>
        </authorList>
    </citation>
    <scope>NUCLEOTIDE SEQUENCE [LARGE SCALE GENOMIC DNA]</scope>
    <source>
        <strain evidence="6 10">Z2</strain>
    </source>
</reference>
<organism evidence="7 9">
    <name type="scientific">Streptococcus chenjunshii</name>
    <dbReference type="NCBI Taxonomy" id="2173853"/>
    <lineage>
        <taxon>Bacteria</taxon>
        <taxon>Bacillati</taxon>
        <taxon>Bacillota</taxon>
        <taxon>Bacilli</taxon>
        <taxon>Lactobacillales</taxon>
        <taxon>Streptococcaceae</taxon>
        <taxon>Streptococcus</taxon>
    </lineage>
</organism>
<dbReference type="InterPro" id="IPR036390">
    <property type="entry name" value="WH_DNA-bd_sf"/>
</dbReference>
<dbReference type="Pfam" id="PF00392">
    <property type="entry name" value="GntR"/>
    <property type="match status" value="1"/>
</dbReference>
<dbReference type="InterPro" id="IPR050679">
    <property type="entry name" value="Bact_HTH_transcr_reg"/>
</dbReference>
<keyword evidence="3" id="KW-0804">Transcription</keyword>
<evidence type="ECO:0000313" key="9">
    <source>
        <dbReference type="Proteomes" id="UP000262901"/>
    </source>
</evidence>
<dbReference type="KEGG" id="schj:DDV21_003180"/>
<evidence type="ECO:0000256" key="1">
    <source>
        <dbReference type="ARBA" id="ARBA00023015"/>
    </source>
</evidence>
<dbReference type="PROSITE" id="PS50949">
    <property type="entry name" value="HTH_GNTR"/>
    <property type="match status" value="1"/>
</dbReference>
<dbReference type="SMART" id="SM00345">
    <property type="entry name" value="HTH_GNTR"/>
    <property type="match status" value="1"/>
</dbReference>
<dbReference type="OrthoDB" id="457376at2"/>
<name>A0A372KPF3_9STRE</name>
<sequence>MAKKKEPKYKYIQNDLRQQIIAGKFKYGDKFYTEAELVDSYNVSSITVIRALKELENEGFLDRQQGVGTFVSRSRKEKLVKFSDIEFFPTSNDSVTVLSMEKGNKPYYLDKLQLHKSEFYYKIIRVRYNNSTPYVYHQSYLPHDYILNPDSPLEKYDSIYRRFRHDFGIHLSEENFTETNEIIFPSPDEPAKYLKLTSSEPAVLQIKRTLSKENERVLEYTETYKHWQYYKFEISSSD</sequence>
<feature type="domain" description="HTH gntR-type" evidence="4">
    <location>
        <begin position="6"/>
        <end position="74"/>
    </location>
</feature>
<dbReference type="InterPro" id="IPR011663">
    <property type="entry name" value="UTRA"/>
</dbReference>
<dbReference type="CDD" id="cd07377">
    <property type="entry name" value="WHTH_GntR"/>
    <property type="match status" value="1"/>
</dbReference>
<dbReference type="EMBL" id="CP031733">
    <property type="protein sequence ID" value="AXQ78149.1"/>
    <property type="molecule type" value="Genomic_DNA"/>
</dbReference>
<dbReference type="GO" id="GO:0045892">
    <property type="term" value="P:negative regulation of DNA-templated transcription"/>
    <property type="evidence" value="ECO:0007669"/>
    <property type="project" value="TreeGrafter"/>
</dbReference>
<evidence type="ECO:0000313" key="5">
    <source>
        <dbReference type="EMBL" id="AXQ78149.1"/>
    </source>
</evidence>
<evidence type="ECO:0000256" key="3">
    <source>
        <dbReference type="ARBA" id="ARBA00023163"/>
    </source>
</evidence>
<accession>A0A346NAV4</accession>
<dbReference type="Gene3D" id="3.40.1410.10">
    <property type="entry name" value="Chorismate lyase-like"/>
    <property type="match status" value="1"/>
</dbReference>
<evidence type="ECO:0000313" key="6">
    <source>
        <dbReference type="EMBL" id="RFU50706.1"/>
    </source>
</evidence>
<dbReference type="SUPFAM" id="SSF46785">
    <property type="entry name" value="Winged helix' DNA-binding domain"/>
    <property type="match status" value="1"/>
</dbReference>
<dbReference type="PANTHER" id="PTHR44846:SF17">
    <property type="entry name" value="GNTR-FAMILY TRANSCRIPTIONAL REGULATOR"/>
    <property type="match status" value="1"/>
</dbReference>
<dbReference type="Proteomes" id="UP000246115">
    <property type="component" value="Chromosome"/>
</dbReference>
<dbReference type="EMBL" id="QVQZ01000007">
    <property type="protein sequence ID" value="RFU53478.1"/>
    <property type="molecule type" value="Genomic_DNA"/>
</dbReference>
<dbReference type="InterPro" id="IPR028978">
    <property type="entry name" value="Chorismate_lyase_/UTRA_dom_sf"/>
</dbReference>
<keyword evidence="2" id="KW-0238">DNA-binding</keyword>
<evidence type="ECO:0000313" key="7">
    <source>
        <dbReference type="EMBL" id="RFU53478.1"/>
    </source>
</evidence>
<proteinExistence type="predicted"/>
<keyword evidence="10" id="KW-1185">Reference proteome</keyword>
<evidence type="ECO:0000259" key="4">
    <source>
        <dbReference type="PROSITE" id="PS50949"/>
    </source>
</evidence>
<dbReference type="GO" id="GO:0003700">
    <property type="term" value="F:DNA-binding transcription factor activity"/>
    <property type="evidence" value="ECO:0007669"/>
    <property type="project" value="InterPro"/>
</dbReference>